<dbReference type="RefSeq" id="WP_007034353.1">
    <property type="nucleotide sequence ID" value="NZ_AOHO01000075.1"/>
</dbReference>
<dbReference type="AlphaFoldDB" id="M2XT79"/>
<name>M2XT79_9PSEU</name>
<keyword evidence="2" id="KW-1185">Reference proteome</keyword>
<accession>M2XT79</accession>
<sequence>MVVRLAERDISTGSNELYVPLPCAGSTPAWGGAGTCSLAITIDLVSDWGLVLDQPHSPVVDLVGRCDEAGIDAMLDLAMIVNAGAFGNVFRQP</sequence>
<organism evidence="1 2">
    <name type="scientific">Amycolatopsis decaplanina DSM 44594</name>
    <dbReference type="NCBI Taxonomy" id="1284240"/>
    <lineage>
        <taxon>Bacteria</taxon>
        <taxon>Bacillati</taxon>
        <taxon>Actinomycetota</taxon>
        <taxon>Actinomycetes</taxon>
        <taxon>Pseudonocardiales</taxon>
        <taxon>Pseudonocardiaceae</taxon>
        <taxon>Amycolatopsis</taxon>
    </lineage>
</organism>
<comment type="caution">
    <text evidence="1">The sequence shown here is derived from an EMBL/GenBank/DDBJ whole genome shotgun (WGS) entry which is preliminary data.</text>
</comment>
<dbReference type="Proteomes" id="UP000054226">
    <property type="component" value="Unassembled WGS sequence"/>
</dbReference>
<evidence type="ECO:0000313" key="2">
    <source>
        <dbReference type="Proteomes" id="UP000054226"/>
    </source>
</evidence>
<dbReference type="PATRIC" id="fig|1284240.4.peg.6681"/>
<gene>
    <name evidence="1" type="ORF">H074_32774</name>
</gene>
<dbReference type="OrthoDB" id="3696564at2"/>
<evidence type="ECO:0000313" key="1">
    <source>
        <dbReference type="EMBL" id="EME52380.1"/>
    </source>
</evidence>
<protein>
    <submittedName>
        <fullName evidence="1">Uncharacterized protein</fullName>
    </submittedName>
</protein>
<proteinExistence type="predicted"/>
<dbReference type="EMBL" id="AOHO01000075">
    <property type="protein sequence ID" value="EME52380.1"/>
    <property type="molecule type" value="Genomic_DNA"/>
</dbReference>
<reference evidence="1 2" key="1">
    <citation type="journal article" date="2013" name="Genome Announc.">
        <title>Draft Genome Sequence of Amycolatopsis decaplanina Strain DSM 44594T.</title>
        <authorList>
            <person name="Kaur N."/>
            <person name="Kumar S."/>
            <person name="Bala M."/>
            <person name="Raghava G.P."/>
            <person name="Mayilraj S."/>
        </authorList>
    </citation>
    <scope>NUCLEOTIDE SEQUENCE [LARGE SCALE GENOMIC DNA]</scope>
    <source>
        <strain evidence="1 2">DSM 44594</strain>
    </source>
</reference>